<keyword evidence="3" id="KW-0378">Hydrolase</keyword>
<dbReference type="RefSeq" id="WP_089371720.1">
    <property type="nucleotide sequence ID" value="NZ_BMEP01000001.1"/>
</dbReference>
<accession>A0A238ZPD8</accession>
<evidence type="ECO:0000259" key="2">
    <source>
        <dbReference type="Pfam" id="PF02517"/>
    </source>
</evidence>
<feature type="transmembrane region" description="Helical" evidence="1">
    <location>
        <begin position="68"/>
        <end position="86"/>
    </location>
</feature>
<dbReference type="EMBL" id="FZNY01000003">
    <property type="protein sequence ID" value="SNR85247.1"/>
    <property type="molecule type" value="Genomic_DNA"/>
</dbReference>
<evidence type="ECO:0000313" key="4">
    <source>
        <dbReference type="Proteomes" id="UP000198379"/>
    </source>
</evidence>
<feature type="transmembrane region" description="Helical" evidence="1">
    <location>
        <begin position="30"/>
        <end position="47"/>
    </location>
</feature>
<dbReference type="OrthoDB" id="9805801at2"/>
<dbReference type="Proteomes" id="UP000198379">
    <property type="component" value="Unassembled WGS sequence"/>
</dbReference>
<feature type="transmembrane region" description="Helical" evidence="1">
    <location>
        <begin position="188"/>
        <end position="206"/>
    </location>
</feature>
<dbReference type="Pfam" id="PF02517">
    <property type="entry name" value="Rce1-like"/>
    <property type="match status" value="1"/>
</dbReference>
<keyword evidence="4" id="KW-1185">Reference proteome</keyword>
<feature type="domain" description="CAAX prenyl protease 2/Lysostaphin resistance protein A-like" evidence="2">
    <location>
        <begin position="103"/>
        <end position="191"/>
    </location>
</feature>
<keyword evidence="1" id="KW-0472">Membrane</keyword>
<protein>
    <submittedName>
        <fullName evidence="3">CAAX protease self-immunity</fullName>
    </submittedName>
</protein>
<organism evidence="3 4">
    <name type="scientific">Dokdonia pacifica</name>
    <dbReference type="NCBI Taxonomy" id="1627892"/>
    <lineage>
        <taxon>Bacteria</taxon>
        <taxon>Pseudomonadati</taxon>
        <taxon>Bacteroidota</taxon>
        <taxon>Flavobacteriia</taxon>
        <taxon>Flavobacteriales</taxon>
        <taxon>Flavobacteriaceae</taxon>
        <taxon>Dokdonia</taxon>
    </lineage>
</organism>
<feature type="transmembrane region" description="Helical" evidence="1">
    <location>
        <begin position="159"/>
        <end position="176"/>
    </location>
</feature>
<dbReference type="GO" id="GO:0080120">
    <property type="term" value="P:CAAX-box protein maturation"/>
    <property type="evidence" value="ECO:0007669"/>
    <property type="project" value="UniProtKB-ARBA"/>
</dbReference>
<name>A0A238ZPD8_9FLAO</name>
<feature type="transmembrane region" description="Helical" evidence="1">
    <location>
        <begin position="7"/>
        <end position="24"/>
    </location>
</feature>
<feature type="transmembrane region" description="Helical" evidence="1">
    <location>
        <begin position="102"/>
        <end position="122"/>
    </location>
</feature>
<keyword evidence="1" id="KW-0812">Transmembrane</keyword>
<feature type="transmembrane region" description="Helical" evidence="1">
    <location>
        <begin position="134"/>
        <end position="153"/>
    </location>
</feature>
<keyword evidence="1" id="KW-1133">Transmembrane helix</keyword>
<dbReference type="AlphaFoldDB" id="A0A238ZPD8"/>
<dbReference type="InterPro" id="IPR003675">
    <property type="entry name" value="Rce1/LyrA-like_dom"/>
</dbReference>
<reference evidence="3 4" key="1">
    <citation type="submission" date="2017-06" db="EMBL/GenBank/DDBJ databases">
        <authorList>
            <person name="Kim H.J."/>
            <person name="Triplett B.A."/>
        </authorList>
    </citation>
    <scope>NUCLEOTIDE SEQUENCE [LARGE SCALE GENOMIC DNA]</scope>
    <source>
        <strain evidence="3 4">DSM 25597</strain>
    </source>
</reference>
<proteinExistence type="predicted"/>
<sequence length="212" mass="24404">MPLSRYLATELFILFIALPLSLLLPYDFRIKAASILVAFVYLLVILFKKTPVKLKLKKGIDWVSFWKATGIKFIGIAIITSIYVYIMDASALFCVPRNKPDLWVTILFIYTFLSVWPQEVIYRTFFFERYQSIFTNKKVFIFVNAIVFSMAHLFLRNTLVTVLTFIGGLLFAYTYTKTKSTTLVSIEHALYGNWLFTVGMGQMLAFPGMDAC</sequence>
<dbReference type="GO" id="GO:0006508">
    <property type="term" value="P:proteolysis"/>
    <property type="evidence" value="ECO:0007669"/>
    <property type="project" value="UniProtKB-KW"/>
</dbReference>
<dbReference type="GO" id="GO:0004175">
    <property type="term" value="F:endopeptidase activity"/>
    <property type="evidence" value="ECO:0007669"/>
    <property type="project" value="UniProtKB-ARBA"/>
</dbReference>
<evidence type="ECO:0000256" key="1">
    <source>
        <dbReference type="SAM" id="Phobius"/>
    </source>
</evidence>
<gene>
    <name evidence="3" type="ORF">SAMN06265376_103411</name>
</gene>
<evidence type="ECO:0000313" key="3">
    <source>
        <dbReference type="EMBL" id="SNR85247.1"/>
    </source>
</evidence>
<keyword evidence="3" id="KW-0645">Protease</keyword>